<keyword evidence="3" id="KW-1185">Reference proteome</keyword>
<dbReference type="Proteomes" id="UP001374535">
    <property type="component" value="Chromosome 2"/>
</dbReference>
<dbReference type="EMBL" id="CP144699">
    <property type="protein sequence ID" value="WVZ20721.1"/>
    <property type="molecule type" value="Genomic_DNA"/>
</dbReference>
<dbReference type="AlphaFoldDB" id="A0AAQ3P4H2"/>
<reference evidence="2 3" key="1">
    <citation type="journal article" date="2023" name="Life. Sci Alliance">
        <title>Evolutionary insights into 3D genome organization and epigenetic landscape of Vigna mungo.</title>
        <authorList>
            <person name="Junaid A."/>
            <person name="Singh B."/>
            <person name="Bhatia S."/>
        </authorList>
    </citation>
    <scope>NUCLEOTIDE SEQUENCE [LARGE SCALE GENOMIC DNA]</scope>
    <source>
        <strain evidence="2">Urdbean</strain>
    </source>
</reference>
<keyword evidence="1" id="KW-0812">Transmembrane</keyword>
<feature type="transmembrane region" description="Helical" evidence="1">
    <location>
        <begin position="63"/>
        <end position="93"/>
    </location>
</feature>
<organism evidence="2 3">
    <name type="scientific">Vigna mungo</name>
    <name type="common">Black gram</name>
    <name type="synonym">Phaseolus mungo</name>
    <dbReference type="NCBI Taxonomy" id="3915"/>
    <lineage>
        <taxon>Eukaryota</taxon>
        <taxon>Viridiplantae</taxon>
        <taxon>Streptophyta</taxon>
        <taxon>Embryophyta</taxon>
        <taxon>Tracheophyta</taxon>
        <taxon>Spermatophyta</taxon>
        <taxon>Magnoliopsida</taxon>
        <taxon>eudicotyledons</taxon>
        <taxon>Gunneridae</taxon>
        <taxon>Pentapetalae</taxon>
        <taxon>rosids</taxon>
        <taxon>fabids</taxon>
        <taxon>Fabales</taxon>
        <taxon>Fabaceae</taxon>
        <taxon>Papilionoideae</taxon>
        <taxon>50 kb inversion clade</taxon>
        <taxon>NPAAA clade</taxon>
        <taxon>indigoferoid/millettioid clade</taxon>
        <taxon>Phaseoleae</taxon>
        <taxon>Vigna</taxon>
    </lineage>
</organism>
<keyword evidence="1" id="KW-0472">Membrane</keyword>
<protein>
    <submittedName>
        <fullName evidence="2">Uncharacterized protein</fullName>
    </submittedName>
</protein>
<evidence type="ECO:0000313" key="2">
    <source>
        <dbReference type="EMBL" id="WVZ20721.1"/>
    </source>
</evidence>
<proteinExistence type="predicted"/>
<evidence type="ECO:0000313" key="3">
    <source>
        <dbReference type="Proteomes" id="UP001374535"/>
    </source>
</evidence>
<accession>A0AAQ3P4H2</accession>
<keyword evidence="1" id="KW-1133">Transmembrane helix</keyword>
<gene>
    <name evidence="2" type="ORF">V8G54_008043</name>
</gene>
<evidence type="ECO:0000256" key="1">
    <source>
        <dbReference type="SAM" id="Phobius"/>
    </source>
</evidence>
<sequence>MQHHFKYRESLVELMLSIDKMCGIAFFVVFDDFMDESQSAIYSSVLTLITKGDARDVGSMRLIIVYALFLVCSLLEYYCLELANLNSILLLLLSIDLQQCRRKQQCIQCLPGLMGATTYDL</sequence>
<name>A0AAQ3P4H2_VIGMU</name>